<dbReference type="Proteomes" id="UP001166947">
    <property type="component" value="Unassembled WGS sequence"/>
</dbReference>
<dbReference type="EMBL" id="JANUXW010000004">
    <property type="protein sequence ID" value="MCS4533847.1"/>
    <property type="molecule type" value="Genomic_DNA"/>
</dbReference>
<organism evidence="1 2">
    <name type="scientific">Neisseria montereyensis</name>
    <dbReference type="NCBI Taxonomy" id="2973938"/>
    <lineage>
        <taxon>Bacteria</taxon>
        <taxon>Pseudomonadati</taxon>
        <taxon>Pseudomonadota</taxon>
        <taxon>Betaproteobacteria</taxon>
        <taxon>Neisseriales</taxon>
        <taxon>Neisseriaceae</taxon>
        <taxon>Neisseria</taxon>
    </lineage>
</organism>
<evidence type="ECO:0000313" key="2">
    <source>
        <dbReference type="Proteomes" id="UP001166947"/>
    </source>
</evidence>
<accession>A0ABT2FCB5</accession>
<evidence type="ECO:0000313" key="1">
    <source>
        <dbReference type="EMBL" id="MCS4533847.1"/>
    </source>
</evidence>
<reference evidence="1" key="1">
    <citation type="submission" date="2022-08" db="EMBL/GenBank/DDBJ databases">
        <authorList>
            <person name="Volokhov D.V."/>
            <person name="Furtak V.A."/>
            <person name="Zagorodnyaya T.A."/>
        </authorList>
    </citation>
    <scope>NUCLEOTIDE SEQUENCE</scope>
    <source>
        <strain evidence="1">CSL10203-ORH2</strain>
    </source>
</reference>
<gene>
    <name evidence="1" type="ORF">NXS09_05965</name>
</gene>
<sequence>QTNGRIYNPPLHAILSYRFFPIQSTPNTIKKRRRVCGIATHADFKIQVTRACRRHTPYPCRLPDTVSTIVSRLKSFQTAIVGAD</sequence>
<proteinExistence type="predicted"/>
<keyword evidence="2" id="KW-1185">Reference proteome</keyword>
<protein>
    <submittedName>
        <fullName evidence="1">Uncharacterized protein</fullName>
    </submittedName>
</protein>
<reference evidence="1" key="2">
    <citation type="journal article" date="2023" name="Curr. Microbiol.">
        <title>Neisseria montereyensis sp. nov., Isolated from Oropharynx of California Sea Lion (Zalophus californianus): Genomic, Phylogenetic, and Phenotypic Study.</title>
        <authorList>
            <person name="Volokhov D.V."/>
            <person name="Zagorodnyaya T.A."/>
            <person name="Furtak V.A."/>
            <person name="Nattanmai G."/>
            <person name="Randall L."/>
            <person name="Jose S."/>
            <person name="Gao Y."/>
            <person name="Gulland F.M."/>
            <person name="Eisenberg T."/>
            <person name="Delmonte P."/>
            <person name="Blom J."/>
            <person name="Mitchell K.K."/>
        </authorList>
    </citation>
    <scope>NUCLEOTIDE SEQUENCE</scope>
    <source>
        <strain evidence="1">CSL10203-ORH2</strain>
    </source>
</reference>
<comment type="caution">
    <text evidence="1">The sequence shown here is derived from an EMBL/GenBank/DDBJ whole genome shotgun (WGS) entry which is preliminary data.</text>
</comment>
<feature type="non-terminal residue" evidence="1">
    <location>
        <position position="1"/>
    </location>
</feature>
<name>A0ABT2FCB5_9NEIS</name>
<dbReference type="RefSeq" id="WP_259291648.1">
    <property type="nucleotide sequence ID" value="NZ_JANUXW010000004.1"/>
</dbReference>